<evidence type="ECO:0000313" key="2">
    <source>
        <dbReference type="Proteomes" id="UP001165960"/>
    </source>
</evidence>
<sequence>MERGAHWSMDEIQIIHMNDIKISGTFMSEELSSILIADMGTTLSRDQPHHSSPQKVAPRSLPPSPPRWRTLEFYFYYFVIIAFYIVMFRSALKIGSDKNPNYYYISRRLSKGWILGFQVDDSDAQLRSFRSQAGVLPLVMLGHVFLSQLVRKLAERIGCGTYNIRKAGFRSLFFSPRLLFSFLFSLVFLFVLHGYGALKLIILVSINYQIGKLSRRSRIHPLLTWCFNVTTLLFAYKIRATPFSEVSPILSFLDGFDGILPRWHIHYNITVLRAISFNLDYYWSDTESEPISLVDQSLTLTTPVSKSPSNTSSQSRITERRLQVPNKQRVLQSWPSSVYSYPNYLAYLFYPPLYLAGPIITFNDFMHQMIYGNPGITRKGTLIYFGRLICCGLLTEFMLHTMYVQAAAKVGGFHDYSVTDLHTIGYLNLKFVWLKLLIIWRFFRLWAMMDGIETVENMGRCMTNNYSIQGFWKGWHCSYNRWLVRYMYIPLGGARLAFFNIWVIFTFVALWHDTELKLLAWGWMISLFFLPELVAGKMSSKLKDKVYYRHLRALGGVFNIGILIAANLVGFALGIDGLKLLVSQLLSFEGFLLFLAAFMFYFSLTQVMLEVRAGEARAELARKAMKEM</sequence>
<comment type="caution">
    <text evidence="1">The sequence shown here is derived from an EMBL/GenBank/DDBJ whole genome shotgun (WGS) entry which is preliminary data.</text>
</comment>
<organism evidence="1 2">
    <name type="scientific">Entomophthora muscae</name>
    <dbReference type="NCBI Taxonomy" id="34485"/>
    <lineage>
        <taxon>Eukaryota</taxon>
        <taxon>Fungi</taxon>
        <taxon>Fungi incertae sedis</taxon>
        <taxon>Zoopagomycota</taxon>
        <taxon>Entomophthoromycotina</taxon>
        <taxon>Entomophthoromycetes</taxon>
        <taxon>Entomophthorales</taxon>
        <taxon>Entomophthoraceae</taxon>
        <taxon>Entomophthora</taxon>
    </lineage>
</organism>
<accession>A0ACC2TC95</accession>
<reference evidence="1" key="1">
    <citation type="submission" date="2022-04" db="EMBL/GenBank/DDBJ databases">
        <title>Genome of the entomopathogenic fungus Entomophthora muscae.</title>
        <authorList>
            <person name="Elya C."/>
            <person name="Lovett B.R."/>
            <person name="Lee E."/>
            <person name="Macias A.M."/>
            <person name="Hajek A.E."/>
            <person name="De Bivort B.L."/>
            <person name="Kasson M.T."/>
            <person name="De Fine Licht H.H."/>
            <person name="Stajich J.E."/>
        </authorList>
    </citation>
    <scope>NUCLEOTIDE SEQUENCE</scope>
    <source>
        <strain evidence="1">Berkeley</strain>
    </source>
</reference>
<proteinExistence type="predicted"/>
<keyword evidence="2" id="KW-1185">Reference proteome</keyword>
<protein>
    <submittedName>
        <fullName evidence="1">Glycerol transporter</fullName>
    </submittedName>
</protein>
<name>A0ACC2TC95_9FUNG</name>
<evidence type="ECO:0000313" key="1">
    <source>
        <dbReference type="EMBL" id="KAJ9072215.1"/>
    </source>
</evidence>
<gene>
    <name evidence="1" type="primary">GUP1_1</name>
    <name evidence="1" type="ORF">DSO57_1029821</name>
</gene>
<dbReference type="Proteomes" id="UP001165960">
    <property type="component" value="Unassembled WGS sequence"/>
</dbReference>
<dbReference type="EMBL" id="QTSX02003040">
    <property type="protein sequence ID" value="KAJ9072215.1"/>
    <property type="molecule type" value="Genomic_DNA"/>
</dbReference>